<keyword evidence="3" id="KW-1185">Reference proteome</keyword>
<feature type="region of interest" description="Disordered" evidence="1">
    <location>
        <begin position="102"/>
        <end position="122"/>
    </location>
</feature>
<dbReference type="EMBL" id="KZ996437">
    <property type="protein sequence ID" value="RKO88860.1"/>
    <property type="molecule type" value="Genomic_DNA"/>
</dbReference>
<evidence type="ECO:0000313" key="3">
    <source>
        <dbReference type="Proteomes" id="UP000269721"/>
    </source>
</evidence>
<reference evidence="3" key="1">
    <citation type="journal article" date="2018" name="Nat. Microbiol.">
        <title>Leveraging single-cell genomics to expand the fungal tree of life.</title>
        <authorList>
            <person name="Ahrendt S.R."/>
            <person name="Quandt C.A."/>
            <person name="Ciobanu D."/>
            <person name="Clum A."/>
            <person name="Salamov A."/>
            <person name="Andreopoulos B."/>
            <person name="Cheng J.F."/>
            <person name="Woyke T."/>
            <person name="Pelin A."/>
            <person name="Henrissat B."/>
            <person name="Reynolds N.K."/>
            <person name="Benny G.L."/>
            <person name="Smith M.E."/>
            <person name="James T.Y."/>
            <person name="Grigoriev I.V."/>
        </authorList>
    </citation>
    <scope>NUCLEOTIDE SEQUENCE [LARGE SCALE GENOMIC DNA]</scope>
</reference>
<dbReference type="AlphaFoldDB" id="A0A4P9WD48"/>
<dbReference type="Proteomes" id="UP000269721">
    <property type="component" value="Unassembled WGS sequence"/>
</dbReference>
<evidence type="ECO:0000313" key="2">
    <source>
        <dbReference type="EMBL" id="RKO88860.1"/>
    </source>
</evidence>
<name>A0A4P9WD48_9FUNG</name>
<protein>
    <submittedName>
        <fullName evidence="2">Uncharacterized protein</fullName>
    </submittedName>
</protein>
<proteinExistence type="predicted"/>
<sequence>MSGVPPRCPVCDVIINSRSHWQRQQASRTCRVELASLSVNQVETQPASDGPPTVRATTVPVGGVPGEEPFHFSGARICAHTTTAWTRCLARGRTFVNLTNVSDRPSQLETPAVDEDSDEDDDDIIDRKGYASLRYPFGELALGSGMSPRRLPHHPFAIPLLAPASFSNPITEFTIGNNTSAPLTPAPATLLFLHVPWELILPNTANQNAIAISSEALKSDRDLEPDVDLRTGGVVVKNWITYEQYGGESEEHLTCGEGMGATAEVALAEQTSLGSALGRRYTGCLRSRWRDPSSRAGSFWLLPNPRSIPGGATWTRYGAAETA</sequence>
<gene>
    <name evidence="2" type="ORF">BDK51DRAFT_49647</name>
</gene>
<accession>A0A4P9WD48</accession>
<organism evidence="2 3">
    <name type="scientific">Blyttiomyces helicus</name>
    <dbReference type="NCBI Taxonomy" id="388810"/>
    <lineage>
        <taxon>Eukaryota</taxon>
        <taxon>Fungi</taxon>
        <taxon>Fungi incertae sedis</taxon>
        <taxon>Chytridiomycota</taxon>
        <taxon>Chytridiomycota incertae sedis</taxon>
        <taxon>Chytridiomycetes</taxon>
        <taxon>Chytridiomycetes incertae sedis</taxon>
        <taxon>Blyttiomyces</taxon>
    </lineage>
</organism>
<evidence type="ECO:0000256" key="1">
    <source>
        <dbReference type="SAM" id="MobiDB-lite"/>
    </source>
</evidence>
<feature type="compositionally biased region" description="Acidic residues" evidence="1">
    <location>
        <begin position="112"/>
        <end position="122"/>
    </location>
</feature>